<dbReference type="OrthoDB" id="5520786at2"/>
<dbReference type="RefSeq" id="WP_057028585.1">
    <property type="nucleotide sequence ID" value="NZ_LJYF01000029.1"/>
</dbReference>
<reference evidence="1 2" key="1">
    <citation type="submission" date="2015-09" db="EMBL/GenBank/DDBJ databases">
        <title>Draft Genome Sequence of the Strain BR 3267 (Bradyrhizobium yuanmingense) recommended as inoculant for cowpea in Brazil.</title>
        <authorList>
            <person name="Simoes-Araujo J.L."/>
            <person name="Zilli J.E."/>
        </authorList>
    </citation>
    <scope>NUCLEOTIDE SEQUENCE [LARGE SCALE GENOMIC DNA]</scope>
    <source>
        <strain evidence="1 2">BR3267</strain>
    </source>
</reference>
<dbReference type="PANTHER" id="PTHR43857:SF1">
    <property type="entry name" value="YJGH FAMILY PROTEIN"/>
    <property type="match status" value="1"/>
</dbReference>
<gene>
    <name evidence="1" type="ORF">AOQ72_24355</name>
</gene>
<dbReference type="AlphaFoldDB" id="A0A0R3CBC9"/>
<comment type="caution">
    <text evidence="1">The sequence shown here is derived from an EMBL/GenBank/DDBJ whole genome shotgun (WGS) entry which is preliminary data.</text>
</comment>
<protein>
    <recommendedName>
        <fullName evidence="3">RidA family protein</fullName>
    </recommendedName>
</protein>
<dbReference type="InterPro" id="IPR035959">
    <property type="entry name" value="RutC-like_sf"/>
</dbReference>
<name>A0A0R3CBC9_9BRAD</name>
<organism evidence="1 2">
    <name type="scientific">Bradyrhizobium yuanmingense</name>
    <dbReference type="NCBI Taxonomy" id="108015"/>
    <lineage>
        <taxon>Bacteria</taxon>
        <taxon>Pseudomonadati</taxon>
        <taxon>Pseudomonadota</taxon>
        <taxon>Alphaproteobacteria</taxon>
        <taxon>Hyphomicrobiales</taxon>
        <taxon>Nitrobacteraceae</taxon>
        <taxon>Bradyrhizobium</taxon>
    </lineage>
</organism>
<dbReference type="EMBL" id="LJYF01000029">
    <property type="protein sequence ID" value="KRP94738.1"/>
    <property type="molecule type" value="Genomic_DNA"/>
</dbReference>
<dbReference type="PANTHER" id="PTHR43857">
    <property type="entry name" value="BLR7761 PROTEIN"/>
    <property type="match status" value="1"/>
</dbReference>
<proteinExistence type="predicted"/>
<dbReference type="Proteomes" id="UP000051380">
    <property type="component" value="Unassembled WGS sequence"/>
</dbReference>
<dbReference type="Gene3D" id="3.30.1330.40">
    <property type="entry name" value="RutC-like"/>
    <property type="match status" value="1"/>
</dbReference>
<evidence type="ECO:0000313" key="2">
    <source>
        <dbReference type="Proteomes" id="UP000051380"/>
    </source>
</evidence>
<accession>A0A0R3CBC9</accession>
<dbReference type="SUPFAM" id="SSF55298">
    <property type="entry name" value="YjgF-like"/>
    <property type="match status" value="1"/>
</dbReference>
<dbReference type="Pfam" id="PF01042">
    <property type="entry name" value="Ribonuc_L-PSP"/>
    <property type="match status" value="1"/>
</dbReference>
<sequence>MSRSVHVPVGIFDSLRYGFAQVATVPTPFGDVVYVSGQVAWDVEQNVVGAGDIGRQLSKSLENLSVALASVGAKLDQVGALRLYIKQSHLHEGKAISSALKAAFGDNPPCTTWIGVPSLARDEFLIEVEPSAVFLARNG</sequence>
<dbReference type="InterPro" id="IPR006175">
    <property type="entry name" value="YjgF/YER057c/UK114"/>
</dbReference>
<evidence type="ECO:0000313" key="1">
    <source>
        <dbReference type="EMBL" id="KRP94738.1"/>
    </source>
</evidence>
<evidence type="ECO:0008006" key="3">
    <source>
        <dbReference type="Google" id="ProtNLM"/>
    </source>
</evidence>